<evidence type="ECO:0000256" key="1">
    <source>
        <dbReference type="SAM" id="MobiDB-lite"/>
    </source>
</evidence>
<protein>
    <submittedName>
        <fullName evidence="2">Uncharacterized protein</fullName>
    </submittedName>
</protein>
<dbReference type="EMBL" id="JAINUF010000018">
    <property type="protein sequence ID" value="KAJ8337865.1"/>
    <property type="molecule type" value="Genomic_DNA"/>
</dbReference>
<evidence type="ECO:0000313" key="2">
    <source>
        <dbReference type="EMBL" id="KAJ8337865.1"/>
    </source>
</evidence>
<keyword evidence="3" id="KW-1185">Reference proteome</keyword>
<feature type="region of interest" description="Disordered" evidence="1">
    <location>
        <begin position="18"/>
        <end position="39"/>
    </location>
</feature>
<comment type="caution">
    <text evidence="2">The sequence shown here is derived from an EMBL/GenBank/DDBJ whole genome shotgun (WGS) entry which is preliminary data.</text>
</comment>
<reference evidence="2" key="1">
    <citation type="journal article" date="2023" name="Science">
        <title>Genome structures resolve the early diversification of teleost fishes.</title>
        <authorList>
            <person name="Parey E."/>
            <person name="Louis A."/>
            <person name="Montfort J."/>
            <person name="Bouchez O."/>
            <person name="Roques C."/>
            <person name="Iampietro C."/>
            <person name="Lluch J."/>
            <person name="Castinel A."/>
            <person name="Donnadieu C."/>
            <person name="Desvignes T."/>
            <person name="Floi Bucao C."/>
            <person name="Jouanno E."/>
            <person name="Wen M."/>
            <person name="Mejri S."/>
            <person name="Dirks R."/>
            <person name="Jansen H."/>
            <person name="Henkel C."/>
            <person name="Chen W.J."/>
            <person name="Zahm M."/>
            <person name="Cabau C."/>
            <person name="Klopp C."/>
            <person name="Thompson A.W."/>
            <person name="Robinson-Rechavi M."/>
            <person name="Braasch I."/>
            <person name="Lecointre G."/>
            <person name="Bobe J."/>
            <person name="Postlethwait J.H."/>
            <person name="Berthelot C."/>
            <person name="Roest Crollius H."/>
            <person name="Guiguen Y."/>
        </authorList>
    </citation>
    <scope>NUCLEOTIDE SEQUENCE</scope>
    <source>
        <strain evidence="2">WJC10195</strain>
    </source>
</reference>
<name>A0A9Q1EFL2_SYNKA</name>
<evidence type="ECO:0000313" key="3">
    <source>
        <dbReference type="Proteomes" id="UP001152622"/>
    </source>
</evidence>
<gene>
    <name evidence="2" type="ORF">SKAU_G00368310</name>
</gene>
<proteinExistence type="predicted"/>
<organism evidence="2 3">
    <name type="scientific">Synaphobranchus kaupii</name>
    <name type="common">Kaup's arrowtooth eel</name>
    <dbReference type="NCBI Taxonomy" id="118154"/>
    <lineage>
        <taxon>Eukaryota</taxon>
        <taxon>Metazoa</taxon>
        <taxon>Chordata</taxon>
        <taxon>Craniata</taxon>
        <taxon>Vertebrata</taxon>
        <taxon>Euteleostomi</taxon>
        <taxon>Actinopterygii</taxon>
        <taxon>Neopterygii</taxon>
        <taxon>Teleostei</taxon>
        <taxon>Anguilliformes</taxon>
        <taxon>Synaphobranchidae</taxon>
        <taxon>Synaphobranchus</taxon>
    </lineage>
</organism>
<sequence length="77" mass="8197">MAVICGLLQARITPHMEISTEQLDSHNEQGAGGSRHPRRACGESDCTLLHIAPDSLDWAPPTSGASRRASPHTPIVS</sequence>
<dbReference type="AlphaFoldDB" id="A0A9Q1EFL2"/>
<accession>A0A9Q1EFL2</accession>
<feature type="region of interest" description="Disordered" evidence="1">
    <location>
        <begin position="55"/>
        <end position="77"/>
    </location>
</feature>
<dbReference type="Proteomes" id="UP001152622">
    <property type="component" value="Chromosome 18"/>
</dbReference>